<dbReference type="EMBL" id="JBBMEW010000003">
    <property type="protein sequence ID" value="MEQ2526350.1"/>
    <property type="molecule type" value="Genomic_DNA"/>
</dbReference>
<dbReference type="EC" id="3.6.-.-" evidence="1"/>
<reference evidence="1" key="1">
    <citation type="submission" date="2024-03" db="EMBL/GenBank/DDBJ databases">
        <title>Human intestinal bacterial collection.</title>
        <authorList>
            <person name="Pauvert C."/>
            <person name="Hitch T.C.A."/>
            <person name="Clavel T."/>
        </authorList>
    </citation>
    <scope>NUCLEOTIDE SEQUENCE</scope>
    <source>
        <strain evidence="1">CLA-AA-H227</strain>
    </source>
</reference>
<gene>
    <name evidence="1" type="ORF">WMO40_06530</name>
</gene>
<sequence>MDKVFSRVLIKDEDHNILVVQDRANIWNFPGGKQELGETPLECAKREIKEEIGLNVHKLTEVYQGEFYFGNTGWKGYFYFADSVRGVPSMNEVDKIKGIRFVNSDDKVNFPIELSEVIEKVLNSNLVYDKTTIWI</sequence>
<evidence type="ECO:0000313" key="2">
    <source>
        <dbReference type="Proteomes" id="UP001439875"/>
    </source>
</evidence>
<protein>
    <submittedName>
        <fullName evidence="1">NUDIX hydrolase</fullName>
        <ecNumber evidence="1">3.6.-.-</ecNumber>
    </submittedName>
</protein>
<name>A0ACC6S8G2_9BACI</name>
<proteinExistence type="predicted"/>
<keyword evidence="2" id="KW-1185">Reference proteome</keyword>
<evidence type="ECO:0000313" key="1">
    <source>
        <dbReference type="EMBL" id="MEQ2526350.1"/>
    </source>
</evidence>
<organism evidence="1 2">
    <name type="scientific">Robertmurraya yapensis</name>
    <name type="common">ex Hitch et al 2024</name>
    <dbReference type="NCBI Taxonomy" id="3133160"/>
    <lineage>
        <taxon>Bacteria</taxon>
        <taxon>Bacillati</taxon>
        <taxon>Bacillota</taxon>
        <taxon>Bacilli</taxon>
        <taxon>Bacillales</taxon>
        <taxon>Bacillaceae</taxon>
        <taxon>Robertmurraya</taxon>
    </lineage>
</organism>
<comment type="caution">
    <text evidence="1">The sequence shown here is derived from an EMBL/GenBank/DDBJ whole genome shotgun (WGS) entry which is preliminary data.</text>
</comment>
<dbReference type="Proteomes" id="UP001439875">
    <property type="component" value="Unassembled WGS sequence"/>
</dbReference>
<accession>A0ACC6S8G2</accession>
<keyword evidence="1" id="KW-0378">Hydrolase</keyword>